<dbReference type="InterPro" id="IPR029526">
    <property type="entry name" value="PGBD"/>
</dbReference>
<keyword evidence="4" id="KW-1185">Reference proteome</keyword>
<protein>
    <recommendedName>
        <fullName evidence="2">PiggyBac transposable element-derived protein domain-containing protein</fullName>
    </recommendedName>
</protein>
<gene>
    <name evidence="3" type="primary">MCM10</name>
</gene>
<evidence type="ECO:0000313" key="4">
    <source>
        <dbReference type="Proteomes" id="UP001501920"/>
    </source>
</evidence>
<accession>A0A3B4DEQ4</accession>
<dbReference type="PANTHER" id="PTHR46599">
    <property type="entry name" value="PIGGYBAC TRANSPOSABLE ELEMENT-DERIVED PROTEIN 4"/>
    <property type="match status" value="1"/>
</dbReference>
<dbReference type="PANTHER" id="PTHR46599:SF3">
    <property type="entry name" value="PIGGYBAC TRANSPOSABLE ELEMENT-DERIVED PROTEIN 4"/>
    <property type="match status" value="1"/>
</dbReference>
<reference evidence="3" key="3">
    <citation type="submission" date="2025-09" db="UniProtKB">
        <authorList>
            <consortium name="Ensembl"/>
        </authorList>
    </citation>
    <scope>IDENTIFICATION</scope>
</reference>
<dbReference type="Pfam" id="PF13843">
    <property type="entry name" value="DDE_Tnp_1_7"/>
    <property type="match status" value="1"/>
</dbReference>
<dbReference type="OMA" id="MASGHIW"/>
<feature type="region of interest" description="Disordered" evidence="1">
    <location>
        <begin position="63"/>
        <end position="135"/>
    </location>
</feature>
<reference evidence="3" key="2">
    <citation type="submission" date="2025-08" db="UniProtKB">
        <authorList>
            <consortium name="Ensembl"/>
        </authorList>
    </citation>
    <scope>IDENTIFICATION</scope>
</reference>
<feature type="region of interest" description="Disordered" evidence="1">
    <location>
        <begin position="21"/>
        <end position="50"/>
    </location>
</feature>
<dbReference type="STRING" id="42514.ENSPNAP00000021414"/>
<feature type="compositionally biased region" description="Polar residues" evidence="1">
    <location>
        <begin position="122"/>
        <end position="134"/>
    </location>
</feature>
<evidence type="ECO:0000313" key="3">
    <source>
        <dbReference type="Ensembl" id="ENSPNAP00000021414.1"/>
    </source>
</evidence>
<dbReference type="AlphaFoldDB" id="A0A3B4DEQ4"/>
<evidence type="ECO:0000259" key="2">
    <source>
        <dbReference type="Pfam" id="PF13843"/>
    </source>
</evidence>
<dbReference type="GeneTree" id="ENSGT00390000007134"/>
<name>A0A3B4DEQ4_PYGNA</name>
<proteinExistence type="predicted"/>
<reference evidence="3 4" key="1">
    <citation type="submission" date="2020-10" db="EMBL/GenBank/DDBJ databases">
        <title>Pygocentrus nattereri (red-bellied piranha) genome, fPygNat1, primary haplotype.</title>
        <authorList>
            <person name="Myers G."/>
            <person name="Meyer A."/>
            <person name="Karagic N."/>
            <person name="Pippel M."/>
            <person name="Winkler S."/>
            <person name="Tracey A."/>
            <person name="Wood J."/>
            <person name="Formenti G."/>
            <person name="Howe K."/>
            <person name="Fedrigo O."/>
            <person name="Jarvis E.D."/>
        </authorList>
    </citation>
    <scope>NUCLEOTIDE SEQUENCE [LARGE SCALE GENOMIC DNA]</scope>
</reference>
<feature type="compositionally biased region" description="Polar residues" evidence="1">
    <location>
        <begin position="68"/>
        <end position="93"/>
    </location>
</feature>
<organism evidence="3 4">
    <name type="scientific">Pygocentrus nattereri</name>
    <name type="common">Red-bellied piranha</name>
    <dbReference type="NCBI Taxonomy" id="42514"/>
    <lineage>
        <taxon>Eukaryota</taxon>
        <taxon>Metazoa</taxon>
        <taxon>Chordata</taxon>
        <taxon>Craniata</taxon>
        <taxon>Vertebrata</taxon>
        <taxon>Euteleostomi</taxon>
        <taxon>Actinopterygii</taxon>
        <taxon>Neopterygii</taxon>
        <taxon>Teleostei</taxon>
        <taxon>Ostariophysi</taxon>
        <taxon>Characiformes</taxon>
        <taxon>Characoidei</taxon>
        <taxon>Pygocentrus</taxon>
    </lineage>
</organism>
<feature type="compositionally biased region" description="Acidic residues" evidence="1">
    <location>
        <begin position="23"/>
        <end position="34"/>
    </location>
</feature>
<evidence type="ECO:0000256" key="1">
    <source>
        <dbReference type="SAM" id="MobiDB-lite"/>
    </source>
</evidence>
<feature type="domain" description="PiggyBac transposable element-derived protein" evidence="2">
    <location>
        <begin position="186"/>
        <end position="559"/>
    </location>
</feature>
<dbReference type="Ensembl" id="ENSPNAT00000032638.2">
    <property type="protein sequence ID" value="ENSPNAP00000021414.1"/>
    <property type="gene ID" value="ENSPNAG00000006624.2"/>
</dbReference>
<sequence>MASGHIWEIKDEMFYNDGKSLEEADCESETEELLVSESSESCDSAEESSEDYLVFDRTHYEQWELPNETPTKKSQQTLPITPTRTQQVTSTVCPSPAGTHEPSSTLVTREAPPSAVKRGHSCSASDISFGSQGIPSKRARAPRHVLELVEEEEWHDINDEDEQPHIPPFLPERPPGPQLASNMMYSPLELFQLFFSTSVIKTIVDNTNKFGETERAAAAAKNRWVPLTVDEFCAYLSLVIYMGLVKTKNLRDYWSRKLPYRLAFPSSVITGKRFAAISSNLHLCDPQEDAENMKKKGSPGYDKLFKIKPLYTDIHLACLTFFQPYRELSIDERMVASKARSGLKQYMKAKPTKWGYKLFVLADSASGYTWNFFVYEGKRATTTGKGLSYDVVVTLLDHLLLGRGYKVYMDNFYTSPSLFAALLQENTLACGTFRTNWQGFPQTKRNDLPKRAKRGTIRWCRRGKLLFVKWMDTREVHMCSTMHKAYAGDTVKRRVKNEQGEWGVTEVPIPVAVKDYNQHMGGVDLSDALIGYYNVLHKVKKWYKTFFFHFIDIAIVNSFILHQQMAKARGEDPVTQKVFREMLLLQLASIFSNKSCSPKRQPPLPERIELCMPAYYSTDGTSARRKCELCKKAGGQVKTPIYCTNCNVPLCLVPKRNCFKQWHDVGNHKQFM</sequence>
<dbReference type="Proteomes" id="UP001501920">
    <property type="component" value="Chromosome 1"/>
</dbReference>